<dbReference type="Proteomes" id="UP000004995">
    <property type="component" value="Unassembled WGS sequence"/>
</dbReference>
<reference evidence="2" key="3">
    <citation type="submission" date="2018-08" db="UniProtKB">
        <authorList>
            <consortium name="EnsemblPlants"/>
        </authorList>
    </citation>
    <scope>IDENTIFICATION</scope>
    <source>
        <strain evidence="2">Yugu1</strain>
    </source>
</reference>
<name>K3Y194_SETIT</name>
<evidence type="ECO:0000313" key="1">
    <source>
        <dbReference type="EMBL" id="RCV23142.1"/>
    </source>
</evidence>
<dbReference type="EMBL" id="CM003531">
    <property type="protein sequence ID" value="RCV23142.1"/>
    <property type="molecule type" value="Genomic_DNA"/>
</dbReference>
<evidence type="ECO:0000313" key="2">
    <source>
        <dbReference type="EnsemblPlants" id="KQL12154"/>
    </source>
</evidence>
<dbReference type="OrthoDB" id="590031at2759"/>
<evidence type="ECO:0000313" key="3">
    <source>
        <dbReference type="Proteomes" id="UP000004995"/>
    </source>
</evidence>
<organism evidence="1">
    <name type="scientific">Setaria italica</name>
    <name type="common">Foxtail millet</name>
    <name type="synonym">Panicum italicum</name>
    <dbReference type="NCBI Taxonomy" id="4555"/>
    <lineage>
        <taxon>Eukaryota</taxon>
        <taxon>Viridiplantae</taxon>
        <taxon>Streptophyta</taxon>
        <taxon>Embryophyta</taxon>
        <taxon>Tracheophyta</taxon>
        <taxon>Spermatophyta</taxon>
        <taxon>Magnoliopsida</taxon>
        <taxon>Liliopsida</taxon>
        <taxon>Poales</taxon>
        <taxon>Poaceae</taxon>
        <taxon>PACMAD clade</taxon>
        <taxon>Panicoideae</taxon>
        <taxon>Panicodae</taxon>
        <taxon>Paniceae</taxon>
        <taxon>Cenchrinae</taxon>
        <taxon>Setaria</taxon>
    </lineage>
</organism>
<dbReference type="InterPro" id="IPR012871">
    <property type="entry name" value="DUF1668_ORYSA"/>
</dbReference>
<proteinExistence type="predicted"/>
<gene>
    <name evidence="1" type="ORF">SETIT_4G274800v2</name>
</gene>
<reference evidence="1" key="2">
    <citation type="submission" date="2015-07" db="EMBL/GenBank/DDBJ databases">
        <authorList>
            <person name="Noorani M."/>
        </authorList>
    </citation>
    <scope>NUCLEOTIDE SEQUENCE</scope>
    <source>
        <strain evidence="1">Yugu1</strain>
    </source>
</reference>
<reference evidence="1 3" key="1">
    <citation type="journal article" date="2012" name="Nat. Biotechnol.">
        <title>Reference genome sequence of the model plant Setaria.</title>
        <authorList>
            <person name="Bennetzen J.L."/>
            <person name="Schmutz J."/>
            <person name="Wang H."/>
            <person name="Percifield R."/>
            <person name="Hawkins J."/>
            <person name="Pontaroli A.C."/>
            <person name="Estep M."/>
            <person name="Feng L."/>
            <person name="Vaughn J.N."/>
            <person name="Grimwood J."/>
            <person name="Jenkins J."/>
            <person name="Barry K."/>
            <person name="Lindquist E."/>
            <person name="Hellsten U."/>
            <person name="Deshpande S."/>
            <person name="Wang X."/>
            <person name="Wu X."/>
            <person name="Mitros T."/>
            <person name="Triplett J."/>
            <person name="Yang X."/>
            <person name="Ye C.Y."/>
            <person name="Mauro-Herrera M."/>
            <person name="Wang L."/>
            <person name="Li P."/>
            <person name="Sharma M."/>
            <person name="Sharma R."/>
            <person name="Ronald P.C."/>
            <person name="Panaud O."/>
            <person name="Kellogg E.A."/>
            <person name="Brutnell T.P."/>
            <person name="Doust A.N."/>
            <person name="Tuskan G.A."/>
            <person name="Rokhsar D."/>
            <person name="Devos K.M."/>
        </authorList>
    </citation>
    <scope>NUCLEOTIDE SEQUENCE [LARGE SCALE GENOMIC DNA]</scope>
    <source>
        <strain evidence="3">cv. Yugu1</strain>
        <strain evidence="1">Yugu1</strain>
    </source>
</reference>
<sequence>MESNLLSPSLPTSLFLRTIESYAVSGRHILLSAAAGCPVAGTVAFDASAEEWHFVDRERSLPFVGEAVPYGRLFLGRSRSKDSKDLTAYDIAVTKKGTDRTLAIVEVPLTFVMAGDSPVMSGQFFSCLGNGVVCAMGCLTEGTSRDVEIDDDELYIHLYSPVSAEEGEAEAQQGVTVLSSKGSRYHLRLHEPLCRLVAPTLVAAPCVAI</sequence>
<dbReference type="AlphaFoldDB" id="K3Y194"/>
<protein>
    <submittedName>
        <fullName evidence="1 2">Uncharacterized protein</fullName>
    </submittedName>
</protein>
<dbReference type="Pfam" id="PF07893">
    <property type="entry name" value="DUF1668"/>
    <property type="match status" value="1"/>
</dbReference>
<keyword evidence="3" id="KW-1185">Reference proteome</keyword>
<dbReference type="Gramene" id="KQL12154">
    <property type="protein sequence ID" value="KQL12154"/>
    <property type="gene ID" value="SETIT_007957mg"/>
</dbReference>
<accession>K3Y194</accession>
<dbReference type="HOGENOM" id="CLU_1317395_0_0_1"/>
<dbReference type="EMBL" id="AGNK02002700">
    <property type="status" value="NOT_ANNOTATED_CDS"/>
    <property type="molecule type" value="Genomic_DNA"/>
</dbReference>
<dbReference type="EnsemblPlants" id="KQL12154">
    <property type="protein sequence ID" value="KQL12154"/>
    <property type="gene ID" value="SETIT_007957mg"/>
</dbReference>